<dbReference type="RefSeq" id="WP_157459031.1">
    <property type="nucleotide sequence ID" value="NZ_WQLB01000010.1"/>
</dbReference>
<evidence type="ECO:0000313" key="2">
    <source>
        <dbReference type="EMBL" id="MVN86974.1"/>
    </source>
</evidence>
<feature type="compositionally biased region" description="Polar residues" evidence="1">
    <location>
        <begin position="30"/>
        <end position="44"/>
    </location>
</feature>
<proteinExistence type="predicted"/>
<comment type="caution">
    <text evidence="2">The sequence shown here is derived from an EMBL/GenBank/DDBJ whole genome shotgun (WGS) entry which is preliminary data.</text>
</comment>
<dbReference type="Proteomes" id="UP000483286">
    <property type="component" value="Unassembled WGS sequence"/>
</dbReference>
<protein>
    <submittedName>
        <fullName evidence="2">Uncharacterized protein</fullName>
    </submittedName>
</protein>
<gene>
    <name evidence="2" type="ORF">GO986_09370</name>
</gene>
<organism evidence="2 3">
    <name type="scientific">Deinococcus arboris</name>
    <dbReference type="NCBI Taxonomy" id="2682977"/>
    <lineage>
        <taxon>Bacteria</taxon>
        <taxon>Thermotogati</taxon>
        <taxon>Deinococcota</taxon>
        <taxon>Deinococci</taxon>
        <taxon>Deinococcales</taxon>
        <taxon>Deinococcaceae</taxon>
        <taxon>Deinococcus</taxon>
    </lineage>
</organism>
<feature type="compositionally biased region" description="Low complexity" evidence="1">
    <location>
        <begin position="7"/>
        <end position="17"/>
    </location>
</feature>
<evidence type="ECO:0000313" key="3">
    <source>
        <dbReference type="Proteomes" id="UP000483286"/>
    </source>
</evidence>
<keyword evidence="3" id="KW-1185">Reference proteome</keyword>
<dbReference type="AlphaFoldDB" id="A0A7C9HRH0"/>
<name>A0A7C9HRH0_9DEIO</name>
<feature type="compositionally biased region" description="Basic and acidic residues" evidence="1">
    <location>
        <begin position="18"/>
        <end position="29"/>
    </location>
</feature>
<reference evidence="2 3" key="1">
    <citation type="submission" date="2019-12" db="EMBL/GenBank/DDBJ databases">
        <title>Deinococcus sp. HMF7620 Genome sequencing and assembly.</title>
        <authorList>
            <person name="Kang H."/>
            <person name="Kim H."/>
            <person name="Joh K."/>
        </authorList>
    </citation>
    <scope>NUCLEOTIDE SEQUENCE [LARGE SCALE GENOMIC DNA]</scope>
    <source>
        <strain evidence="2 3">HMF7620</strain>
    </source>
</reference>
<feature type="region of interest" description="Disordered" evidence="1">
    <location>
        <begin position="1"/>
        <end position="66"/>
    </location>
</feature>
<evidence type="ECO:0000256" key="1">
    <source>
        <dbReference type="SAM" id="MobiDB-lite"/>
    </source>
</evidence>
<dbReference type="EMBL" id="WQLB01000010">
    <property type="protein sequence ID" value="MVN86974.1"/>
    <property type="molecule type" value="Genomic_DNA"/>
</dbReference>
<sequence length="66" mass="7015">MTDPKDTAPTTPASTPETMDHHTGNDHSTHGANTNLDPNLQGGPSTPDDQRAAQAIQDAHERDQAE</sequence>
<accession>A0A7C9HRH0</accession>